<keyword evidence="3 6" id="KW-0812">Transmembrane</keyword>
<dbReference type="Pfam" id="PF00375">
    <property type="entry name" value="SDF"/>
    <property type="match status" value="1"/>
</dbReference>
<dbReference type="EMBL" id="CP098324">
    <property type="protein sequence ID" value="URW78432.1"/>
    <property type="molecule type" value="Genomic_DNA"/>
</dbReference>
<keyword evidence="4 6" id="KW-1133">Transmembrane helix</keyword>
<reference evidence="7" key="1">
    <citation type="submission" date="2022-05" db="EMBL/GenBank/DDBJ databases">
        <title>Tracking Rickettsia raoultii infection dynamics in vivo by bioorthogonal metabolic labeling.</title>
        <authorList>
            <person name="Zhu D.-Y."/>
            <person name="Jia N."/>
            <person name="Li C."/>
            <person name="Zhang M.-Z."/>
            <person name="Liu H.-B."/>
            <person name="Cao W.-C."/>
        </authorList>
    </citation>
    <scope>NUCLEOTIDE SEQUENCE</scope>
    <source>
        <strain evidence="7">BIME</strain>
    </source>
</reference>
<evidence type="ECO:0000256" key="2">
    <source>
        <dbReference type="ARBA" id="ARBA00022448"/>
    </source>
</evidence>
<dbReference type="Proteomes" id="UP001056268">
    <property type="component" value="Chromosome"/>
</dbReference>
<dbReference type="InterPro" id="IPR036458">
    <property type="entry name" value="Na:dicarbo_symporter_sf"/>
</dbReference>
<evidence type="ECO:0000256" key="3">
    <source>
        <dbReference type="ARBA" id="ARBA00022692"/>
    </source>
</evidence>
<dbReference type="InterPro" id="IPR001991">
    <property type="entry name" value="Na-dicarboxylate_symporter"/>
</dbReference>
<dbReference type="PANTHER" id="PTHR42865:SF8">
    <property type="entry name" value="SERINE_THREONINE TRANSPORTER SSTT"/>
    <property type="match status" value="1"/>
</dbReference>
<evidence type="ECO:0000256" key="6">
    <source>
        <dbReference type="SAM" id="Phobius"/>
    </source>
</evidence>
<evidence type="ECO:0000313" key="7">
    <source>
        <dbReference type="EMBL" id="URW78432.1"/>
    </source>
</evidence>
<keyword evidence="5 6" id="KW-0472">Membrane</keyword>
<dbReference type="PANTHER" id="PTHR42865">
    <property type="entry name" value="PROTON/GLUTAMATE-ASPARTATE SYMPORTER"/>
    <property type="match status" value="1"/>
</dbReference>
<gene>
    <name evidence="7" type="ORF">NBT09_01525</name>
</gene>
<dbReference type="Gene3D" id="1.10.3860.10">
    <property type="entry name" value="Sodium:dicarboxylate symporter"/>
    <property type="match status" value="1"/>
</dbReference>
<dbReference type="SUPFAM" id="SSF118215">
    <property type="entry name" value="Proton glutamate symport protein"/>
    <property type="match status" value="1"/>
</dbReference>
<evidence type="ECO:0000313" key="8">
    <source>
        <dbReference type="Proteomes" id="UP001056268"/>
    </source>
</evidence>
<evidence type="ECO:0000256" key="1">
    <source>
        <dbReference type="ARBA" id="ARBA00004141"/>
    </source>
</evidence>
<feature type="transmembrane region" description="Helical" evidence="6">
    <location>
        <begin position="225"/>
        <end position="242"/>
    </location>
</feature>
<feature type="transmembrane region" description="Helical" evidence="6">
    <location>
        <begin position="20"/>
        <end position="47"/>
    </location>
</feature>
<feature type="transmembrane region" description="Helical" evidence="6">
    <location>
        <begin position="145"/>
        <end position="166"/>
    </location>
</feature>
<keyword evidence="2" id="KW-0813">Transport</keyword>
<organism evidence="7 8">
    <name type="scientific">Rickettsia conorii subsp. raoultii</name>
    <dbReference type="NCBI Taxonomy" id="369822"/>
    <lineage>
        <taxon>Bacteria</taxon>
        <taxon>Pseudomonadati</taxon>
        <taxon>Pseudomonadota</taxon>
        <taxon>Alphaproteobacteria</taxon>
        <taxon>Rickettsiales</taxon>
        <taxon>Rickettsiaceae</taxon>
        <taxon>Rickettsieae</taxon>
        <taxon>Rickettsia</taxon>
        <taxon>spotted fever group</taxon>
    </lineage>
</organism>
<keyword evidence="8" id="KW-1185">Reference proteome</keyword>
<protein>
    <submittedName>
        <fullName evidence="7">Dicarboxylate/amino acid:cation symporter</fullName>
    </submittedName>
</protein>
<feature type="transmembrane region" description="Helical" evidence="6">
    <location>
        <begin position="254"/>
        <end position="283"/>
    </location>
</feature>
<feature type="transmembrane region" description="Helical" evidence="6">
    <location>
        <begin position="79"/>
        <end position="103"/>
    </location>
</feature>
<comment type="subcellular location">
    <subcellularLocation>
        <location evidence="1">Membrane</location>
        <topology evidence="1">Multi-pass membrane protein</topology>
    </subcellularLocation>
</comment>
<evidence type="ECO:0000256" key="4">
    <source>
        <dbReference type="ARBA" id="ARBA00022989"/>
    </source>
</evidence>
<sequence>MILGLLFKSVVMLAKDATRIVFLILLLVCGSNFCATFISHYVGIYIYQFDLSMISPIENDSLKPLWLLNFPDIISNDKIVFSSIILGFILSKLCAEVAIGLACKLEAFVAKILRLFIYIIPLFIMGFIVKLQFDEVLDIIIKDYMFIFVTIAFAQFGYIFLAYFILSNCRVKEFIASLSNMMPASISGFSAMSSVISMPLSIIGAENNTNNKALARTVVPITVNIHLVGDCFAIPILAYAILKSYGLAEPTLFNYFIFTFYFVLAKLSVAAIPGGGIIVMLPILEQYLGFNTNMMSLITALYILFDPVITCANVLGNGAFVKLIDNIYSVTQKA</sequence>
<feature type="transmembrane region" description="Helical" evidence="6">
    <location>
        <begin position="115"/>
        <end position="133"/>
    </location>
</feature>
<feature type="transmembrane region" description="Helical" evidence="6">
    <location>
        <begin position="186"/>
        <end position="205"/>
    </location>
</feature>
<evidence type="ECO:0000256" key="5">
    <source>
        <dbReference type="ARBA" id="ARBA00023136"/>
    </source>
</evidence>
<name>A0ABY4U3I5_RICCR</name>
<feature type="transmembrane region" description="Helical" evidence="6">
    <location>
        <begin position="295"/>
        <end position="315"/>
    </location>
</feature>
<accession>A0ABY4U3I5</accession>
<proteinExistence type="predicted"/>